<evidence type="ECO:0000256" key="1">
    <source>
        <dbReference type="SAM" id="MobiDB-lite"/>
    </source>
</evidence>
<feature type="compositionally biased region" description="Polar residues" evidence="1">
    <location>
        <begin position="554"/>
        <end position="571"/>
    </location>
</feature>
<name>A0A067MYV9_BOTB1</name>
<evidence type="ECO:0000313" key="5">
    <source>
        <dbReference type="Proteomes" id="UP000027195"/>
    </source>
</evidence>
<dbReference type="HOGENOM" id="CLU_011027_1_1_1"/>
<dbReference type="AlphaFoldDB" id="A0A067MYV9"/>
<evidence type="ECO:0000313" key="4">
    <source>
        <dbReference type="EMBL" id="KDQ19860.1"/>
    </source>
</evidence>
<feature type="region of interest" description="Disordered" evidence="1">
    <location>
        <begin position="517"/>
        <end position="538"/>
    </location>
</feature>
<reference evidence="5" key="1">
    <citation type="journal article" date="2014" name="Proc. Natl. Acad. Sci. U.S.A.">
        <title>Extensive sampling of basidiomycete genomes demonstrates inadequacy of the white-rot/brown-rot paradigm for wood decay fungi.</title>
        <authorList>
            <person name="Riley R."/>
            <person name="Salamov A.A."/>
            <person name="Brown D.W."/>
            <person name="Nagy L.G."/>
            <person name="Floudas D."/>
            <person name="Held B.W."/>
            <person name="Levasseur A."/>
            <person name="Lombard V."/>
            <person name="Morin E."/>
            <person name="Otillar R."/>
            <person name="Lindquist E.A."/>
            <person name="Sun H."/>
            <person name="LaButti K.M."/>
            <person name="Schmutz J."/>
            <person name="Jabbour D."/>
            <person name="Luo H."/>
            <person name="Baker S.E."/>
            <person name="Pisabarro A.G."/>
            <person name="Walton J.D."/>
            <person name="Blanchette R.A."/>
            <person name="Henrissat B."/>
            <person name="Martin F."/>
            <person name="Cullen D."/>
            <person name="Hibbett D.S."/>
            <person name="Grigoriev I.V."/>
        </authorList>
    </citation>
    <scope>NUCLEOTIDE SEQUENCE [LARGE SCALE GENOMIC DNA]</scope>
    <source>
        <strain evidence="5">FD-172 SS1</strain>
    </source>
</reference>
<keyword evidence="2" id="KW-0732">Signal</keyword>
<gene>
    <name evidence="4" type="ORF">BOTBODRAFT_27282</name>
</gene>
<dbReference type="OrthoDB" id="1612078at2759"/>
<dbReference type="STRING" id="930990.A0A067MYV9"/>
<proteinExistence type="predicted"/>
<feature type="region of interest" description="Disordered" evidence="1">
    <location>
        <begin position="377"/>
        <end position="398"/>
    </location>
</feature>
<dbReference type="InterPro" id="IPR021102">
    <property type="entry name" value="PNGase_A"/>
</dbReference>
<dbReference type="InterPro" id="IPR056948">
    <property type="entry name" value="PNGaseA_N"/>
</dbReference>
<sequence>MLHALLSLLTLSTSLVAAVPPSKQTHPIQKPTSKHGPTPDVTSDGDAPLVNFQVAQPPVLPAAAKQCTVELIRHNFANSYYQPATLNYKPPTDCGEVGKWAGISLNYTATSNGTQYDRLSAVTFQNVEIWRTSTPEPRAVWTHLKDVSRYVPLFAKPGTLILDLNNIIDTSIGLDGEYDVTLSATFYASSALIPPAVTSSLIVPLSNLSSSQANYASVPPALNTTVKLPRNTAQAFAEIYASANGEEENWYTHAPDQYIPSFPPQTTYGKGPMREVRLLVDGKLAGFALPYPVIFTGGILPSLWRPISAYGSFDQPTYSVDLTPFVPLLADGHDHLVSIDVVSTESDHAINGNWYVSGNIQVVLDPSDKPTTGSITSYSAPEFPTGTVSGTPPAAPPSDADVDFTVKASHALRIEANITTGSGKQTHVVWQQQFSFSNMHHYADQANTQHVEQSSKGTSSSTHNDVIVLQDQFDYPLSISYYLISGDGNSGSAGAQVRHSYTRTELPSPLLTATTIGTTQNSNGTQITHNDVTTSTETTSQVFRYSDAAGNTYTRDVSATNSHVTSDQQGGNLYHGGDVKNDNDDDDQPQPETAAAKAAPVSTRSVAHELFTQRLGAKRTERRRGHGNW</sequence>
<dbReference type="Pfam" id="PF12222">
    <property type="entry name" value="PNGaseA"/>
    <property type="match status" value="1"/>
</dbReference>
<evidence type="ECO:0000256" key="2">
    <source>
        <dbReference type="SAM" id="SignalP"/>
    </source>
</evidence>
<organism evidence="4 5">
    <name type="scientific">Botryobasidium botryosum (strain FD-172 SS1)</name>
    <dbReference type="NCBI Taxonomy" id="930990"/>
    <lineage>
        <taxon>Eukaryota</taxon>
        <taxon>Fungi</taxon>
        <taxon>Dikarya</taxon>
        <taxon>Basidiomycota</taxon>
        <taxon>Agaricomycotina</taxon>
        <taxon>Agaricomycetes</taxon>
        <taxon>Cantharellales</taxon>
        <taxon>Botryobasidiaceae</taxon>
        <taxon>Botryobasidium</taxon>
    </lineage>
</organism>
<protein>
    <recommendedName>
        <fullName evidence="3">Peptide N-acetyl-beta-D-glucosaminyl asparaginase amidase A N-terminal domain-containing protein</fullName>
    </recommendedName>
</protein>
<feature type="region of interest" description="Disordered" evidence="1">
    <location>
        <begin position="554"/>
        <end position="608"/>
    </location>
</feature>
<feature type="chain" id="PRO_5001646079" description="Peptide N-acetyl-beta-D-glucosaminyl asparaginase amidase A N-terminal domain-containing protein" evidence="2">
    <location>
        <begin position="19"/>
        <end position="629"/>
    </location>
</feature>
<accession>A0A067MYV9</accession>
<dbReference type="PANTHER" id="PTHR31104">
    <property type="entry name" value="PEPTIDE-N4-(N-ACETYL-BETA-GLUCOSAMINYL)ASPARAGINE AMIDASE A PROTEIN"/>
    <property type="match status" value="1"/>
</dbReference>
<dbReference type="EMBL" id="KL198018">
    <property type="protein sequence ID" value="KDQ19860.1"/>
    <property type="molecule type" value="Genomic_DNA"/>
</dbReference>
<dbReference type="InParanoid" id="A0A067MYV9"/>
<dbReference type="Pfam" id="PF25156">
    <property type="entry name" value="PNGase_A_C"/>
    <property type="match status" value="1"/>
</dbReference>
<feature type="domain" description="Peptide N-acetyl-beta-D-glucosaminyl asparaginase amidase A N-terminal" evidence="3">
    <location>
        <begin position="59"/>
        <end position="380"/>
    </location>
</feature>
<feature type="signal peptide" evidence="2">
    <location>
        <begin position="1"/>
        <end position="18"/>
    </location>
</feature>
<dbReference type="Proteomes" id="UP000027195">
    <property type="component" value="Unassembled WGS sequence"/>
</dbReference>
<feature type="compositionally biased region" description="Polar residues" evidence="1">
    <location>
        <begin position="22"/>
        <end position="31"/>
    </location>
</feature>
<keyword evidence="5" id="KW-1185">Reference proteome</keyword>
<evidence type="ECO:0000259" key="3">
    <source>
        <dbReference type="Pfam" id="PF12222"/>
    </source>
</evidence>
<feature type="region of interest" description="Disordered" evidence="1">
    <location>
        <begin position="21"/>
        <end position="46"/>
    </location>
</feature>